<reference evidence="7 8" key="1">
    <citation type="journal article" date="2008" name="Proc. Natl. Acad. Sci. U.S.A.">
        <title>Niche adaptation and genome expansion in the chlorophyll d-producing cyanobacterium Acaryochloris marina.</title>
        <authorList>
            <person name="Swingley W.D."/>
            <person name="Chen M."/>
            <person name="Cheung P.C."/>
            <person name="Conrad A.L."/>
            <person name="Dejesa L.C."/>
            <person name="Hao J."/>
            <person name="Honchak B.M."/>
            <person name="Karbach L.E."/>
            <person name="Kurdoglu A."/>
            <person name="Lahiri S."/>
            <person name="Mastrian S.D."/>
            <person name="Miyashita H."/>
            <person name="Page L."/>
            <person name="Ramakrishna P."/>
            <person name="Satoh S."/>
            <person name="Sattley W.M."/>
            <person name="Shimada Y."/>
            <person name="Taylor H.L."/>
            <person name="Tomo T."/>
            <person name="Tsuchiya T."/>
            <person name="Wang Z.T."/>
            <person name="Raymond J."/>
            <person name="Mimuro M."/>
            <person name="Blankenship R.E."/>
            <person name="Touchman J.W."/>
        </authorList>
    </citation>
    <scope>NUCLEOTIDE SEQUENCE [LARGE SCALE GENOMIC DNA]</scope>
    <source>
        <strain evidence="8">MBIC 11017</strain>
        <plasmid evidence="8">Plasmid pREB6</plasmid>
    </source>
</reference>
<dbReference type="AlphaFoldDB" id="A8ZPY8"/>
<dbReference type="Proteomes" id="UP000000268">
    <property type="component" value="Plasmid pREB6"/>
</dbReference>
<evidence type="ECO:0000259" key="6">
    <source>
        <dbReference type="Pfam" id="PF13700"/>
    </source>
</evidence>
<feature type="domain" description="Tn3 transposase DDE" evidence="5">
    <location>
        <begin position="578"/>
        <end position="711"/>
    </location>
</feature>
<dbReference type="InterPro" id="IPR002513">
    <property type="entry name" value="Tn3_Tnp_DDE_dom"/>
</dbReference>
<evidence type="ECO:0000256" key="1">
    <source>
        <dbReference type="ARBA" id="ARBA00009402"/>
    </source>
</evidence>
<geneLocation type="plasmid" evidence="7 8">
    <name>pREB6</name>
</geneLocation>
<dbReference type="InterPro" id="IPR047653">
    <property type="entry name" value="Tn3-like_transpos"/>
</dbReference>
<organism evidence="7 8">
    <name type="scientific">Acaryochloris marina (strain MBIC 11017)</name>
    <dbReference type="NCBI Taxonomy" id="329726"/>
    <lineage>
        <taxon>Bacteria</taxon>
        <taxon>Bacillati</taxon>
        <taxon>Cyanobacteriota</taxon>
        <taxon>Cyanophyceae</taxon>
        <taxon>Acaryochloridales</taxon>
        <taxon>Acaryochloridaceae</taxon>
        <taxon>Acaryochloris</taxon>
    </lineage>
</organism>
<evidence type="ECO:0000256" key="3">
    <source>
        <dbReference type="ARBA" id="ARBA00023125"/>
    </source>
</evidence>
<keyword evidence="3" id="KW-0238">DNA-binding</keyword>
<evidence type="ECO:0000256" key="4">
    <source>
        <dbReference type="ARBA" id="ARBA00023172"/>
    </source>
</evidence>
<dbReference type="EMBL" id="CP000843">
    <property type="protein sequence ID" value="ABW33177.1"/>
    <property type="molecule type" value="Genomic_DNA"/>
</dbReference>
<keyword evidence="4" id="KW-0233">DNA recombination</keyword>
<dbReference type="InterPro" id="IPR025296">
    <property type="entry name" value="DUF4158"/>
</dbReference>
<dbReference type="KEGG" id="amr:AM1_F0005"/>
<evidence type="ECO:0000313" key="7">
    <source>
        <dbReference type="EMBL" id="ABW33177.1"/>
    </source>
</evidence>
<dbReference type="GO" id="GO:0003677">
    <property type="term" value="F:DNA binding"/>
    <property type="evidence" value="ECO:0007669"/>
    <property type="project" value="UniProtKB-KW"/>
</dbReference>
<keyword evidence="8" id="KW-1185">Reference proteome</keyword>
<dbReference type="HOGENOM" id="CLU_009098_11_0_3"/>
<evidence type="ECO:0000259" key="5">
    <source>
        <dbReference type="Pfam" id="PF01526"/>
    </source>
</evidence>
<comment type="similarity">
    <text evidence="1">Belongs to the transposase 7 family.</text>
</comment>
<keyword evidence="2" id="KW-0815">Transposition</keyword>
<dbReference type="RefSeq" id="WP_012168081.1">
    <property type="nucleotide sequence ID" value="NC_009931.1"/>
</dbReference>
<proteinExistence type="inferred from homology"/>
<feature type="domain" description="DUF4158" evidence="6">
    <location>
        <begin position="6"/>
        <end position="154"/>
    </location>
</feature>
<sequence>MKRKWHPEELLEHWSIQPDEEHLLAKRQGANCLGFVLLLKFFRYEGRFPEQKYEIPHMALTFVADQLALLPELFKSYDWHGRNSYYHRAQIRKFTGFRQATVADQNQLRTWLVDTVLSQEQDYHHLKLKVYAQLRTLQIEPPTPARIERLIRSAQRLFENQLFSSTLQQLSKQTQTELDELIQEPKVTPGKEIPDPPLSALKKDPGPVGLNSLLSEIIKLQRLRQVALPDTLFSHLTPRVLECYRLRVETETLSELRHHPKVIRLTLLASFCWQRCQEIIDNIMDLLIQIVHRIDTRSKNKVTSEVIAKVKKTDSHTQLFYQVATAALATPDGLVRDVIYPVASEQTLEAFVDSYNDGGQTYRQLLHSRIRSSYGHHYRQMLPAVLEVIDFRCNNKQYQPILQAVDLLKAYVDTPRKPYASADDVPIEGVVSADWQETVLGQDEDQPDKVDRIAYEMCVLRALREKLRCKEIWVAGANRYRNPDLDLPQDFDERREEYYQDLQQPLEVETFITQIQTDMENALTLLNQGMPHNSKVEILSKRGGRIKVSPLEAQPEPMNIQKLKEEINHRWSLTHLLDVLKEADFRIDFTQHFKSAASREILSPQSLRKRLLLCIYGLGTNLGIKRIAHSEADAGYFELHYVRRKFLSKIALSCAITDVANAIFRIRLSHIWGEATTACASDSRHFESWDQNLMTEWHVRYGGRGVMIYWVRFVG</sequence>
<evidence type="ECO:0000313" key="8">
    <source>
        <dbReference type="Proteomes" id="UP000000268"/>
    </source>
</evidence>
<protein>
    <submittedName>
        <fullName evidence="7">Transposase</fullName>
    </submittedName>
</protein>
<keyword evidence="7" id="KW-0614">Plasmid</keyword>
<dbReference type="NCBIfam" id="NF033527">
    <property type="entry name" value="transpos_Tn3"/>
    <property type="match status" value="1"/>
</dbReference>
<evidence type="ECO:0000256" key="2">
    <source>
        <dbReference type="ARBA" id="ARBA00022578"/>
    </source>
</evidence>
<dbReference type="Pfam" id="PF01526">
    <property type="entry name" value="DDE_Tnp_Tn3"/>
    <property type="match status" value="1"/>
</dbReference>
<dbReference type="GO" id="GO:0006313">
    <property type="term" value="P:DNA transposition"/>
    <property type="evidence" value="ECO:0007669"/>
    <property type="project" value="InterPro"/>
</dbReference>
<accession>A8ZPY8</accession>
<gene>
    <name evidence="7" type="ordered locus">AM1_F0005</name>
</gene>
<dbReference type="Pfam" id="PF13700">
    <property type="entry name" value="DUF4158"/>
    <property type="match status" value="1"/>
</dbReference>
<name>A8ZPY8_ACAM1</name>
<dbReference type="GO" id="GO:0004803">
    <property type="term" value="F:transposase activity"/>
    <property type="evidence" value="ECO:0007669"/>
    <property type="project" value="InterPro"/>
</dbReference>